<comment type="caution">
    <text evidence="3">The sequence shown here is derived from an EMBL/GenBank/DDBJ whole genome shotgun (WGS) entry which is preliminary data.</text>
</comment>
<feature type="transmembrane region" description="Helical" evidence="2">
    <location>
        <begin position="6"/>
        <end position="24"/>
    </location>
</feature>
<accession>A0A2A2LG15</accession>
<feature type="region of interest" description="Disordered" evidence="1">
    <location>
        <begin position="209"/>
        <end position="228"/>
    </location>
</feature>
<feature type="compositionally biased region" description="Polar residues" evidence="1">
    <location>
        <begin position="44"/>
        <end position="63"/>
    </location>
</feature>
<evidence type="ECO:0000256" key="1">
    <source>
        <dbReference type="SAM" id="MobiDB-lite"/>
    </source>
</evidence>
<proteinExistence type="predicted"/>
<feature type="compositionally biased region" description="Basic residues" evidence="1">
    <location>
        <begin position="78"/>
        <end position="91"/>
    </location>
</feature>
<evidence type="ECO:0000256" key="2">
    <source>
        <dbReference type="SAM" id="Phobius"/>
    </source>
</evidence>
<protein>
    <submittedName>
        <fullName evidence="3">Uncharacterized protein</fullName>
    </submittedName>
</protein>
<name>A0A2A2LG15_9BILA</name>
<keyword evidence="2" id="KW-1133">Transmembrane helix</keyword>
<gene>
    <name evidence="3" type="ORF">WR25_04502</name>
</gene>
<feature type="region of interest" description="Disordered" evidence="1">
    <location>
        <begin position="113"/>
        <end position="133"/>
    </location>
</feature>
<dbReference type="Proteomes" id="UP000218231">
    <property type="component" value="Unassembled WGS sequence"/>
</dbReference>
<feature type="region of interest" description="Disordered" evidence="1">
    <location>
        <begin position="40"/>
        <end position="92"/>
    </location>
</feature>
<evidence type="ECO:0000313" key="3">
    <source>
        <dbReference type="EMBL" id="PAV85075.1"/>
    </source>
</evidence>
<sequence length="285" mass="31767">MPFSVWIYLPIFSIVSSIVVMTCMKLGSFFKSTKHSESAYGGSRSASTETLNGSLSVTNTASTDKSREKSDLKDKSAKSKTKPRKAHKPKIRASAWFREDSKKKVFEVKKSPNVVGSPKVGPKSTQTAEEHTEKFEDVNLRTAEDDVELQTASGKSENLLLKTTEDEDRKEFLSLPEEQLGDIQLLPPPNEKLRVQILKEAKLAVERKKKQGIKSRRTLTPDDDTLDDITSLNRDAISIFSARTGRLASDVPEKSMKLASVRSRYLAPELDQEETLRPTAPNPKA</sequence>
<dbReference type="AlphaFoldDB" id="A0A2A2LG15"/>
<reference evidence="3 4" key="1">
    <citation type="journal article" date="2017" name="Curr. Biol.">
        <title>Genome architecture and evolution of a unichromosomal asexual nematode.</title>
        <authorList>
            <person name="Fradin H."/>
            <person name="Zegar C."/>
            <person name="Gutwein M."/>
            <person name="Lucas J."/>
            <person name="Kovtun M."/>
            <person name="Corcoran D."/>
            <person name="Baugh L.R."/>
            <person name="Kiontke K."/>
            <person name="Gunsalus K."/>
            <person name="Fitch D.H."/>
            <person name="Piano F."/>
        </authorList>
    </citation>
    <scope>NUCLEOTIDE SEQUENCE [LARGE SCALE GENOMIC DNA]</scope>
    <source>
        <strain evidence="3">PF1309</strain>
    </source>
</reference>
<evidence type="ECO:0000313" key="4">
    <source>
        <dbReference type="Proteomes" id="UP000218231"/>
    </source>
</evidence>
<keyword evidence="4" id="KW-1185">Reference proteome</keyword>
<keyword evidence="2" id="KW-0812">Transmembrane</keyword>
<keyword evidence="2" id="KW-0472">Membrane</keyword>
<organism evidence="3 4">
    <name type="scientific">Diploscapter pachys</name>
    <dbReference type="NCBI Taxonomy" id="2018661"/>
    <lineage>
        <taxon>Eukaryota</taxon>
        <taxon>Metazoa</taxon>
        <taxon>Ecdysozoa</taxon>
        <taxon>Nematoda</taxon>
        <taxon>Chromadorea</taxon>
        <taxon>Rhabditida</taxon>
        <taxon>Rhabditina</taxon>
        <taxon>Rhabditomorpha</taxon>
        <taxon>Rhabditoidea</taxon>
        <taxon>Rhabditidae</taxon>
        <taxon>Diploscapter</taxon>
    </lineage>
</organism>
<dbReference type="EMBL" id="LIAE01006806">
    <property type="protein sequence ID" value="PAV85075.1"/>
    <property type="molecule type" value="Genomic_DNA"/>
</dbReference>
<feature type="compositionally biased region" description="Basic and acidic residues" evidence="1">
    <location>
        <begin position="64"/>
        <end position="77"/>
    </location>
</feature>
<feature type="region of interest" description="Disordered" evidence="1">
    <location>
        <begin position="263"/>
        <end position="285"/>
    </location>
</feature>